<evidence type="ECO:0000256" key="2">
    <source>
        <dbReference type="SAM" id="SignalP"/>
    </source>
</evidence>
<comment type="caution">
    <text evidence="3">The sequence shown here is derived from an EMBL/GenBank/DDBJ whole genome shotgun (WGS) entry which is preliminary data.</text>
</comment>
<evidence type="ECO:0000313" key="4">
    <source>
        <dbReference type="Proteomes" id="UP001347796"/>
    </source>
</evidence>
<name>A0AAN8JFG6_PATCE</name>
<dbReference type="AlphaFoldDB" id="A0AAN8JFG6"/>
<protein>
    <recommendedName>
        <fullName evidence="5">Protein DD3-3</fullName>
    </recommendedName>
</protein>
<gene>
    <name evidence="3" type="ORF">SNE40_014828</name>
</gene>
<accession>A0AAN8JFG6</accession>
<feature type="compositionally biased region" description="Polar residues" evidence="1">
    <location>
        <begin position="392"/>
        <end position="409"/>
    </location>
</feature>
<keyword evidence="2" id="KW-0732">Signal</keyword>
<reference evidence="3 4" key="1">
    <citation type="submission" date="2024-01" db="EMBL/GenBank/DDBJ databases">
        <title>The genome of the rayed Mediterranean limpet Patella caerulea (Linnaeus, 1758).</title>
        <authorList>
            <person name="Anh-Thu Weber A."/>
            <person name="Halstead-Nussloch G."/>
        </authorList>
    </citation>
    <scope>NUCLEOTIDE SEQUENCE [LARGE SCALE GENOMIC DNA]</scope>
    <source>
        <strain evidence="3">AATW-2023a</strain>
        <tissue evidence="3">Whole specimen</tissue>
    </source>
</reference>
<dbReference type="PANTHER" id="PTHR35170">
    <property type="entry name" value="PROTEIN DD3-3"/>
    <property type="match status" value="1"/>
</dbReference>
<feature type="region of interest" description="Disordered" evidence="1">
    <location>
        <begin position="390"/>
        <end position="409"/>
    </location>
</feature>
<evidence type="ECO:0000313" key="3">
    <source>
        <dbReference type="EMBL" id="KAK6176567.1"/>
    </source>
</evidence>
<evidence type="ECO:0008006" key="5">
    <source>
        <dbReference type="Google" id="ProtNLM"/>
    </source>
</evidence>
<sequence>MQKVFVVLAALCSQAIGDIYMHNPRGSNDRLNEASAQRKNANRLFDSQNNNRGGYNVGDATDVAAGADEGKQYRMKYFQSGPTTGKTQLTIEWTNQHGCGGNEDDNPQKLNCKLVLQYMCQDDVDEPTGGPDTIRNGVSTATQAYTKPSRTETEAKVAARKAANVQQNKGLHETWNWYEQCVVRNRNNGLFLADQKLKGQSAIFTRQNANGNRRGYECPEERDYYPYWHPTPWTDIAVLAENASLCDSYTAQSFNVQPYGLCIEKYDSGNRKDSKFNTPASCAEGGGVWTELHNYLEKASIDNEAACTASINRIWAIPYDSVDGSTKECLVKLSKPACQEAPWSRSNHLGNGIGGEPNTVQWTIPHFPSLKEKRCILRMRYNISTDDYDPFNTDSSSNNQPGKPSPVTNNPFVDIGVGRTPLRLAINTAQFGRVFQDRTHAFLLRPRPAELQNERILNLNVRGKRGNIVQVYPSVEYDFVPTNLELTESDLVHIQWEGSNTHKNGRPGGDGQTGEAGEGKSGSDRHNIAQMADRNENYPVPFEKSTMWDNAEVKWIYHGLTSISKKSLAINMASSGYYRCISATECPNPDFADFLVETKEKMQNQLNNAPASYEGAVLKFKKGTYHYMCTRNNNFTNRSQKATIIVQ</sequence>
<dbReference type="EMBL" id="JAZGQO010000010">
    <property type="protein sequence ID" value="KAK6176567.1"/>
    <property type="molecule type" value="Genomic_DNA"/>
</dbReference>
<dbReference type="InterPro" id="IPR053320">
    <property type="entry name" value="Protein_DD3-3_O-glyco"/>
</dbReference>
<feature type="region of interest" description="Disordered" evidence="1">
    <location>
        <begin position="498"/>
        <end position="525"/>
    </location>
</feature>
<organism evidence="3 4">
    <name type="scientific">Patella caerulea</name>
    <name type="common">Rayed Mediterranean limpet</name>
    <dbReference type="NCBI Taxonomy" id="87958"/>
    <lineage>
        <taxon>Eukaryota</taxon>
        <taxon>Metazoa</taxon>
        <taxon>Spiralia</taxon>
        <taxon>Lophotrochozoa</taxon>
        <taxon>Mollusca</taxon>
        <taxon>Gastropoda</taxon>
        <taxon>Patellogastropoda</taxon>
        <taxon>Patelloidea</taxon>
        <taxon>Patellidae</taxon>
        <taxon>Patella</taxon>
    </lineage>
</organism>
<dbReference type="PANTHER" id="PTHR35170:SF2">
    <property type="entry name" value="PROTEIN DD3-3"/>
    <property type="match status" value="1"/>
</dbReference>
<dbReference type="Proteomes" id="UP001347796">
    <property type="component" value="Unassembled WGS sequence"/>
</dbReference>
<feature type="signal peptide" evidence="2">
    <location>
        <begin position="1"/>
        <end position="17"/>
    </location>
</feature>
<keyword evidence="4" id="KW-1185">Reference proteome</keyword>
<feature type="compositionally biased region" description="Gly residues" evidence="1">
    <location>
        <begin position="506"/>
        <end position="516"/>
    </location>
</feature>
<feature type="chain" id="PRO_5042874005" description="Protein DD3-3" evidence="2">
    <location>
        <begin position="18"/>
        <end position="647"/>
    </location>
</feature>
<proteinExistence type="predicted"/>
<evidence type="ECO:0000256" key="1">
    <source>
        <dbReference type="SAM" id="MobiDB-lite"/>
    </source>
</evidence>